<dbReference type="Proteomes" id="UP001412239">
    <property type="component" value="Unassembled WGS sequence"/>
</dbReference>
<dbReference type="FunFam" id="3.90.640.10:FF:000014">
    <property type="entry name" value="Putative actin-related protein 6"/>
    <property type="match status" value="1"/>
</dbReference>
<keyword evidence="4" id="KW-0963">Cytoplasm</keyword>
<evidence type="ECO:0000256" key="3">
    <source>
        <dbReference type="ARBA" id="ARBA00018633"/>
    </source>
</evidence>
<organism evidence="9 10">
    <name type="scientific">Tuber aestivum</name>
    <name type="common">summer truffle</name>
    <dbReference type="NCBI Taxonomy" id="59557"/>
    <lineage>
        <taxon>Eukaryota</taxon>
        <taxon>Fungi</taxon>
        <taxon>Dikarya</taxon>
        <taxon>Ascomycota</taxon>
        <taxon>Pezizomycotina</taxon>
        <taxon>Pezizomycetes</taxon>
        <taxon>Pezizales</taxon>
        <taxon>Tuberaceae</taxon>
        <taxon>Tuber</taxon>
    </lineage>
</organism>
<dbReference type="GO" id="GO:0005737">
    <property type="term" value="C:cytoplasm"/>
    <property type="evidence" value="ECO:0007669"/>
    <property type="project" value="UniProtKB-SubCell"/>
</dbReference>
<dbReference type="SMART" id="SM00268">
    <property type="entry name" value="ACTIN"/>
    <property type="match status" value="1"/>
</dbReference>
<evidence type="ECO:0000256" key="1">
    <source>
        <dbReference type="ARBA" id="ARBA00004496"/>
    </source>
</evidence>
<gene>
    <name evidence="9" type="ORF">GSTUAT00004199001</name>
</gene>
<evidence type="ECO:0000313" key="9">
    <source>
        <dbReference type="EMBL" id="CUS11745.1"/>
    </source>
</evidence>
<evidence type="ECO:0000256" key="5">
    <source>
        <dbReference type="ARBA" id="ARBA00025222"/>
    </source>
</evidence>
<dbReference type="EMBL" id="LN891013">
    <property type="protein sequence ID" value="CUS11745.1"/>
    <property type="molecule type" value="Genomic_DNA"/>
</dbReference>
<dbReference type="Gene3D" id="2.30.36.70">
    <property type="entry name" value="Actin, Chain A, domain 2"/>
    <property type="match status" value="1"/>
</dbReference>
<evidence type="ECO:0000256" key="7">
    <source>
        <dbReference type="ARBA" id="ARBA00073820"/>
    </source>
</evidence>
<proteinExistence type="inferred from homology"/>
<dbReference type="Gene3D" id="3.30.420.40">
    <property type="match status" value="2"/>
</dbReference>
<name>A0A292PYF7_9PEZI</name>
<feature type="region of interest" description="Disordered" evidence="8">
    <location>
        <begin position="441"/>
        <end position="468"/>
    </location>
</feature>
<evidence type="ECO:0000256" key="6">
    <source>
        <dbReference type="ARBA" id="ARBA00063309"/>
    </source>
</evidence>
<feature type="compositionally biased region" description="Basic residues" evidence="8">
    <location>
        <begin position="459"/>
        <end position="468"/>
    </location>
</feature>
<comment type="similarity">
    <text evidence="2">Belongs to the actin family. ARP6 subfamily.</text>
</comment>
<comment type="subunit">
    <text evidence="6">Component of the SWR1 chromatin remodeling complex.</text>
</comment>
<dbReference type="PANTHER" id="PTHR11937">
    <property type="entry name" value="ACTIN"/>
    <property type="match status" value="1"/>
</dbReference>
<dbReference type="InterPro" id="IPR043129">
    <property type="entry name" value="ATPase_NBD"/>
</dbReference>
<protein>
    <recommendedName>
        <fullName evidence="3">Actin-like protein ARP6</fullName>
    </recommendedName>
    <alternativeName>
        <fullName evidence="7">Actin-like protein arp6</fullName>
    </alternativeName>
</protein>
<accession>A0A292PYF7</accession>
<reference evidence="9" key="1">
    <citation type="submission" date="2015-10" db="EMBL/GenBank/DDBJ databases">
        <authorList>
            <person name="Regsiter A."/>
            <person name="william w."/>
        </authorList>
    </citation>
    <scope>NUCLEOTIDE SEQUENCE</scope>
    <source>
        <strain evidence="9">Montdore</strain>
    </source>
</reference>
<dbReference type="SUPFAM" id="SSF53067">
    <property type="entry name" value="Actin-like ATPase domain"/>
    <property type="match status" value="2"/>
</dbReference>
<evidence type="ECO:0000313" key="10">
    <source>
        <dbReference type="Proteomes" id="UP001412239"/>
    </source>
</evidence>
<dbReference type="Pfam" id="PF00022">
    <property type="entry name" value="Actin"/>
    <property type="match status" value="1"/>
</dbReference>
<comment type="function">
    <text evidence="5">Component of the SWR1 complex which mediates the ATP-dependent exchange of histone H2A for the H2A variant HZT1 leading to transcriptional regulation of selected genes by chromatin remodeling. Involved in chromosome stability.</text>
</comment>
<evidence type="ECO:0000256" key="4">
    <source>
        <dbReference type="ARBA" id="ARBA00022490"/>
    </source>
</evidence>
<evidence type="ECO:0000256" key="2">
    <source>
        <dbReference type="ARBA" id="ARBA00005665"/>
    </source>
</evidence>
<dbReference type="CDD" id="cd10210">
    <property type="entry name" value="ASKHA_NBD_Arp6"/>
    <property type="match status" value="1"/>
</dbReference>
<dbReference type="AlphaFoldDB" id="A0A292PYF7"/>
<keyword evidence="10" id="KW-1185">Reference proteome</keyword>
<comment type="subcellular location">
    <subcellularLocation>
        <location evidence="1">Cytoplasm</location>
    </subcellularLocation>
</comment>
<dbReference type="Gene3D" id="3.90.640.10">
    <property type="entry name" value="Actin, Chain A, domain 4"/>
    <property type="match status" value="1"/>
</dbReference>
<sequence>MILLPSVFPVCLGFQRKPSHLFSPLLFSQMPSATLVVDNGSYTIKAGFAAGETCITIPNCIARTRDKRVLIGHQLENCRDFGSAVFRRPVEKGYLVNWEAEKEIWDRTFLDSESKLKCDPRNTTLLLTEAPNAPSALQTNCDQMVFEEYEFSAYYRCIGPTLIPWNDITKLYPPENPPTLSPPAEAIMAIDSGFSHTHITPIINGQLWNAAVRRIDIGGKFLTNYLKEMVSTRTWNMMEETYLINQVKESVCYISTNFNEDLEKCHGMRKAANDIAVDFVLPDYNSGKGGYRRPHVPKKQPAFGSNDEQVMELSDERFSVPELLFAPQDIGLAQAGVAETIIQSLESVPERYRSLLLANIVVVGGNANIPGFLERLEMELRPLAPAESVVRIAKPDNPVTYTWQGGAALAGNRSEMKKRQVTRAEYMEYGSMWCAKKMAGEASSVPGAGPTGTVERENRSHRKKRVEE</sequence>
<evidence type="ECO:0000256" key="8">
    <source>
        <dbReference type="SAM" id="MobiDB-lite"/>
    </source>
</evidence>
<dbReference type="GO" id="GO:0005634">
    <property type="term" value="C:nucleus"/>
    <property type="evidence" value="ECO:0007669"/>
    <property type="project" value="UniProtKB-ARBA"/>
</dbReference>
<dbReference type="InterPro" id="IPR004000">
    <property type="entry name" value="Actin"/>
</dbReference>